<evidence type="ECO:0000259" key="7">
    <source>
        <dbReference type="Pfam" id="PF24492"/>
    </source>
</evidence>
<keyword evidence="4" id="KW-0647">Proteasome</keyword>
<dbReference type="InterPro" id="IPR016024">
    <property type="entry name" value="ARM-type_fold"/>
</dbReference>
<organism evidence="8 9">
    <name type="scientific">Humicola insolens</name>
    <name type="common">Soft-rot fungus</name>
    <dbReference type="NCBI Taxonomy" id="85995"/>
    <lineage>
        <taxon>Eukaryota</taxon>
        <taxon>Fungi</taxon>
        <taxon>Dikarya</taxon>
        <taxon>Ascomycota</taxon>
        <taxon>Pezizomycotina</taxon>
        <taxon>Sordariomycetes</taxon>
        <taxon>Sordariomycetidae</taxon>
        <taxon>Sordariales</taxon>
        <taxon>Chaetomiaceae</taxon>
        <taxon>Mycothermus</taxon>
    </lineage>
</organism>
<reference evidence="8 9" key="1">
    <citation type="journal article" date="2024" name="Commun. Biol.">
        <title>Comparative genomic analysis of thermophilic fungi reveals convergent evolutionary adaptations and gene losses.</title>
        <authorList>
            <person name="Steindorff A.S."/>
            <person name="Aguilar-Pontes M.V."/>
            <person name="Robinson A.J."/>
            <person name="Andreopoulos B."/>
            <person name="LaButti K."/>
            <person name="Kuo A."/>
            <person name="Mondo S."/>
            <person name="Riley R."/>
            <person name="Otillar R."/>
            <person name="Haridas S."/>
            <person name="Lipzen A."/>
            <person name="Grimwood J."/>
            <person name="Schmutz J."/>
            <person name="Clum A."/>
            <person name="Reid I.D."/>
            <person name="Moisan M.C."/>
            <person name="Butler G."/>
            <person name="Nguyen T.T.M."/>
            <person name="Dewar K."/>
            <person name="Conant G."/>
            <person name="Drula E."/>
            <person name="Henrissat B."/>
            <person name="Hansel C."/>
            <person name="Singer S."/>
            <person name="Hutchinson M.I."/>
            <person name="de Vries R.P."/>
            <person name="Natvig D.O."/>
            <person name="Powell A.J."/>
            <person name="Tsang A."/>
            <person name="Grigoriev I.V."/>
        </authorList>
    </citation>
    <scope>NUCLEOTIDE SEQUENCE [LARGE SCALE GENOMIC DNA]</scope>
    <source>
        <strain evidence="8 9">CBS 620.91</strain>
    </source>
</reference>
<dbReference type="InterPro" id="IPR011989">
    <property type="entry name" value="ARM-like"/>
</dbReference>
<feature type="region of interest" description="Disordered" evidence="5">
    <location>
        <begin position="1702"/>
        <end position="1727"/>
    </location>
</feature>
<evidence type="ECO:0000256" key="5">
    <source>
        <dbReference type="SAM" id="MobiDB-lite"/>
    </source>
</evidence>
<evidence type="ECO:0000259" key="6">
    <source>
        <dbReference type="Pfam" id="PF13001"/>
    </source>
</evidence>
<evidence type="ECO:0000256" key="2">
    <source>
        <dbReference type="ARBA" id="ARBA00022490"/>
    </source>
</evidence>
<dbReference type="PANTHER" id="PTHR23346">
    <property type="entry name" value="TRANSLATIONAL ACTIVATOR GCN1-RELATED"/>
    <property type="match status" value="1"/>
</dbReference>
<dbReference type="Pfam" id="PF23731">
    <property type="entry name" value="ARM_ECM29_C"/>
    <property type="match status" value="1"/>
</dbReference>
<protein>
    <recommendedName>
        <fullName evidence="10">Proteasome component ECM29</fullName>
    </recommendedName>
</protein>
<dbReference type="InterPro" id="IPR055443">
    <property type="entry name" value="HEAT_ECM29"/>
</dbReference>
<feature type="domain" description="Proteasome adapter and scaffold protein ECM29 HEAT-repeat" evidence="7">
    <location>
        <begin position="1290"/>
        <end position="1450"/>
    </location>
</feature>
<dbReference type="PANTHER" id="PTHR23346:SF19">
    <property type="entry name" value="PROTEASOME ADAPTER AND SCAFFOLD PROTEIN ECM29"/>
    <property type="match status" value="1"/>
</dbReference>
<name>A0ABR3V9M3_HUMIN</name>
<evidence type="ECO:0008006" key="10">
    <source>
        <dbReference type="Google" id="ProtNLM"/>
    </source>
</evidence>
<keyword evidence="2" id="KW-0963">Cytoplasm</keyword>
<comment type="caution">
    <text evidence="8">The sequence shown here is derived from an EMBL/GenBank/DDBJ whole genome shotgun (WGS) entry which is preliminary data.</text>
</comment>
<keyword evidence="9" id="KW-1185">Reference proteome</keyword>
<evidence type="ECO:0000256" key="3">
    <source>
        <dbReference type="ARBA" id="ARBA00022737"/>
    </source>
</evidence>
<feature type="domain" description="Proteasome component Ecm29 N-terminal" evidence="6">
    <location>
        <begin position="14"/>
        <end position="519"/>
    </location>
</feature>
<evidence type="ECO:0000313" key="8">
    <source>
        <dbReference type="EMBL" id="KAL1837813.1"/>
    </source>
</evidence>
<dbReference type="Pfam" id="PF13001">
    <property type="entry name" value="ECM29_N"/>
    <property type="match status" value="1"/>
</dbReference>
<gene>
    <name evidence="8" type="ORF">VTJ49DRAFT_3378</name>
</gene>
<evidence type="ECO:0000256" key="1">
    <source>
        <dbReference type="ARBA" id="ARBA00004496"/>
    </source>
</evidence>
<accession>A0ABR3V9M3</accession>
<dbReference type="InterPro" id="IPR024372">
    <property type="entry name" value="Ecm29_N"/>
</dbReference>
<dbReference type="Gene3D" id="1.25.10.10">
    <property type="entry name" value="Leucine-rich Repeat Variant"/>
    <property type="match status" value="2"/>
</dbReference>
<dbReference type="Proteomes" id="UP001583172">
    <property type="component" value="Unassembled WGS sequence"/>
</dbReference>
<dbReference type="SUPFAM" id="SSF48371">
    <property type="entry name" value="ARM repeat"/>
    <property type="match status" value="2"/>
</dbReference>
<keyword evidence="3" id="KW-0677">Repeat</keyword>
<evidence type="ECO:0000313" key="9">
    <source>
        <dbReference type="Proteomes" id="UP001583172"/>
    </source>
</evidence>
<comment type="subcellular location">
    <subcellularLocation>
        <location evidence="1">Cytoplasm</location>
    </subcellularLocation>
</comment>
<proteinExistence type="predicted"/>
<sequence length="1811" mass="198783">MAAQSNSKNELALIEKVEWRILQASSDEGKLQACLKTYLAPLLLKVGSENVAVRNKVIAVCQTINKLINAPGIVLNVSALLDQYKNPNASHPLIKHFDLVYIHHSVGKLSPEDQRALLPTALRGISKDPPVSVSRLFNVILRLFPAVKVPTRGSKEDDGFRDSLGLTDPADANFVAHWFGKVLLLRTSGAGPVDSPGLTPADVSFLTLDKPDAWDPAAGGLNAAETRIKVATLLASGAFTDEERFLPAIHAASSSDYRISAVGDELLKRATVSLEDETLIRTLYDAHAKLPPPYRIRILGILSKSELATTFTDDILAVFRRNAAPAPAEAGDGQQPGATKSLGLELTKLHRALFEFVNWVARIGPSKTDYSKIGPPLIELLREFVAGQGWPKPSRQSQDESTLRSRAYETIGILAKSATSLSEMDRLALAGWLFRSLSEDPTPDVVVNIDGALSSLTALFRPPHSFAVNTQLQSILLTYMTLREGEGDVVRSARHAVTKWANQCLEFSDVYARWIDILAVAGRQDERSDVVEEGQKGLDPWTYYANDENRSRATLPDWQEMVRRFFQEPIAPRNAVLGSGNMDVDDTGVFANFPGESLLAFPVAVGFCWRILLLTALKDFQLEPAWERRLAVLVESDLATRQSVREYLTTAKDDVLPHLLRAAFEGMMKEDVRTAEPCARVFVELASLSPRTVLEPLASRSRELHLLVTSNKKELRGLGSRAFGIFAAHPANSEESFVKSKDALVNITTALPTAVGSELNAVEGAFLALARLVSRRTYYAEATPEGRDLGQVFPLLSSLSSKPVSTQEALFEAYTQLWTAGIQTLQTDGEDKDLRGLLSKGFIEPLMAHAKKGNEKAITALGRLAIAVRTTDSGRDSVPDDDLLGVTLKELYSLFEIRQAEVHFAVGEAIAAAVACWDADIVKLTLDVQAEGDAYRVPARTTRLRAVLDKLLTDCKTTKPSLLKASGIWLFCIIQHCSHLDEVQSRLRECQAAFMRLLSARDELVQETASRGLSLVYEKGDAALKGDLVRDLVATFTGSGPQLKVDQDTELFDAGALPTGEGKSITSYKDIVSLANEVGDPSLVYKFMSLATNAATWSTRSAFGRFGLSSILSESEIDPKLYPKLYRYRFDPNQNVQRSMNDIWKALVKDPNAVLETHFDSIMADLLRSILGREWRVREASCAAIADLIAGRPFPKYERYYKDIWTAALKVLDDVKATVRNAALHLCIALSTTLVRQLEESGFTATAQAMMREAIPFLLSDKGINNSAEDVKLFAIITIVKITKTGGDALKPYIPTLVPHLLGLLSTIEPEAINYHYQRAGDDSREKIDKLRSAMVSRSPLAEAIDACLRVLDDATMTDLVPQLQNTIKSALGMPTKLGCSRVLSTLSTRHTLSFSPHAANFLTLMEKQILDRNDEVSQNYAAAAAYLLRAVQTETHRLRYANRLVELYLSADDRSEIRRQKAVDALLALSKISPEHLSSLETVLFPLAFVARHDDDEYVSRAAKQAWDARGGSLGVAATRFLKEVVELVNKCLESPQWGLRHAGARAVAAAAEAVVSAREVSGRVNAGNLKTLWPVYERALALKTFEGKEELLKPLEGWVKAVVAASTPTDSTSTASASTDAHAAEAGPEIQDLDRDLWGGPSAPLLKKIVLREAKRNNDAYRPHALACLWKVAAAREDWDMLEEIAEVAGPYVNILAEEEGDKMDVDQPASRSRSGGGKGSSADELDLRSKTAWAAIEAITRGYNRRKMRERPMEVLREVVLALESAAADKEVKKLGDAVVRSPCVARPELEAVRRVFCGSLVWRRLGR</sequence>
<dbReference type="EMBL" id="JAZGSY010000261">
    <property type="protein sequence ID" value="KAL1837813.1"/>
    <property type="molecule type" value="Genomic_DNA"/>
</dbReference>
<evidence type="ECO:0000256" key="4">
    <source>
        <dbReference type="ARBA" id="ARBA00022942"/>
    </source>
</evidence>
<dbReference type="Pfam" id="PF24492">
    <property type="entry name" value="HEAT_ECM29"/>
    <property type="match status" value="1"/>
</dbReference>